<dbReference type="Pfam" id="PF17291">
    <property type="entry name" value="M60-like_N"/>
    <property type="match status" value="1"/>
</dbReference>
<dbReference type="KEGG" id="ehx:EMIHUDRAFT_95457"/>
<dbReference type="InterPro" id="IPR051244">
    <property type="entry name" value="TCAF"/>
</dbReference>
<reference evidence="3" key="2">
    <citation type="submission" date="2024-10" db="UniProtKB">
        <authorList>
            <consortium name="EnsemblProtists"/>
        </authorList>
    </citation>
    <scope>IDENTIFICATION</scope>
</reference>
<evidence type="ECO:0000313" key="3">
    <source>
        <dbReference type="EnsemblProtists" id="EOD22836"/>
    </source>
</evidence>
<dbReference type="RefSeq" id="XP_005775265.1">
    <property type="nucleotide sequence ID" value="XM_005775208.1"/>
</dbReference>
<dbReference type="SMART" id="SM01276">
    <property type="entry name" value="M60-like"/>
    <property type="match status" value="1"/>
</dbReference>
<dbReference type="HOGENOM" id="CLU_579304_0_0_1"/>
<proteinExistence type="predicted"/>
<feature type="domain" description="Peptidase M60" evidence="2">
    <location>
        <begin position="233"/>
        <end position="472"/>
    </location>
</feature>
<accession>A0A0D3JH51</accession>
<feature type="compositionally biased region" description="Basic residues" evidence="1">
    <location>
        <begin position="19"/>
        <end position="29"/>
    </location>
</feature>
<keyword evidence="4" id="KW-1185">Reference proteome</keyword>
<feature type="region of interest" description="Disordered" evidence="1">
    <location>
        <begin position="1"/>
        <end position="35"/>
    </location>
</feature>
<evidence type="ECO:0000256" key="1">
    <source>
        <dbReference type="SAM" id="MobiDB-lite"/>
    </source>
</evidence>
<evidence type="ECO:0000259" key="2">
    <source>
        <dbReference type="PROSITE" id="PS51723"/>
    </source>
</evidence>
<dbReference type="EnsemblProtists" id="EOD22836">
    <property type="protein sequence ID" value="EOD22836"/>
    <property type="gene ID" value="EMIHUDRAFT_95457"/>
</dbReference>
<dbReference type="Proteomes" id="UP000013827">
    <property type="component" value="Unassembled WGS sequence"/>
</dbReference>
<protein>
    <recommendedName>
        <fullName evidence="2">Peptidase M60 domain-containing protein</fullName>
    </recommendedName>
</protein>
<dbReference type="PANTHER" id="PTHR15730:SF5">
    <property type="entry name" value="SI:CH211-210B2.2-RELATED"/>
    <property type="match status" value="1"/>
</dbReference>
<dbReference type="PaxDb" id="2903-EOD22836"/>
<dbReference type="AlphaFoldDB" id="A0A0D3JH51"/>
<dbReference type="GeneID" id="17268383"/>
<name>A0A0D3JH51_EMIH1</name>
<sequence length="472" mass="50446">MRTPEGQSGRFARRAPPCSHRRRGSRPRSARPGGGCIRGCELAATTFGHAFYGRSLADGEVAYRRSQTGGYEAQLADALESLHSHIAGTVELSGAQLATEAATIERHGQQLGVNETLLVRALDLVDAFEASATYGPLFVSSGPFMRGQDVGDGRDTHRAMLVVQQALIDHAFSAPGVVAPCSIHLFQGRAWLTAEYVPGACAPPSDPSVVHSVQLELEHPLTWGHPVGYGHQDAKKPTGLCLAPGAVANVTAPPALAAAGGFKVLIGCQTHDHAPKNMHKRMDRVSVTAAIDGTSTLVTSPLGGGVYILVPYGASLGVLSVEISGGVVRAPFFRRTSFDQMSNANWVARRTAAAPWADLETDKFLLSVPSSWVYAYDDPLALLNTYDLAMDAVAEWGGYPPVLREAAGVHTLYLMPDLLIATPLYGTGYPQTNVLYDPETDYGGNYDFWVLREVSVAPPEPLQWSEASQGCR</sequence>
<dbReference type="InterPro" id="IPR035423">
    <property type="entry name" value="M60-like_N"/>
</dbReference>
<dbReference type="GO" id="GO:0044325">
    <property type="term" value="F:transmembrane transporter binding"/>
    <property type="evidence" value="ECO:0007669"/>
    <property type="project" value="TreeGrafter"/>
</dbReference>
<evidence type="ECO:0000313" key="4">
    <source>
        <dbReference type="Proteomes" id="UP000013827"/>
    </source>
</evidence>
<dbReference type="GO" id="GO:0005886">
    <property type="term" value="C:plasma membrane"/>
    <property type="evidence" value="ECO:0007669"/>
    <property type="project" value="TreeGrafter"/>
</dbReference>
<dbReference type="GO" id="GO:0090314">
    <property type="term" value="P:positive regulation of protein targeting to membrane"/>
    <property type="evidence" value="ECO:0007669"/>
    <property type="project" value="TreeGrafter"/>
</dbReference>
<dbReference type="PANTHER" id="PTHR15730">
    <property type="entry name" value="EXPERIMENTAL AUTOIMMUNE PROSTATITIS ANTIGEN 2-RELATED"/>
    <property type="match status" value="1"/>
</dbReference>
<organism evidence="3 4">
    <name type="scientific">Emiliania huxleyi (strain CCMP1516)</name>
    <dbReference type="NCBI Taxonomy" id="280463"/>
    <lineage>
        <taxon>Eukaryota</taxon>
        <taxon>Haptista</taxon>
        <taxon>Haptophyta</taxon>
        <taxon>Prymnesiophyceae</taxon>
        <taxon>Isochrysidales</taxon>
        <taxon>Noelaerhabdaceae</taxon>
        <taxon>Emiliania</taxon>
    </lineage>
</organism>
<dbReference type="PROSITE" id="PS51723">
    <property type="entry name" value="PEPTIDASE_M60"/>
    <property type="match status" value="1"/>
</dbReference>
<reference evidence="4" key="1">
    <citation type="journal article" date="2013" name="Nature">
        <title>Pan genome of the phytoplankton Emiliania underpins its global distribution.</title>
        <authorList>
            <person name="Read B.A."/>
            <person name="Kegel J."/>
            <person name="Klute M.J."/>
            <person name="Kuo A."/>
            <person name="Lefebvre S.C."/>
            <person name="Maumus F."/>
            <person name="Mayer C."/>
            <person name="Miller J."/>
            <person name="Monier A."/>
            <person name="Salamov A."/>
            <person name="Young J."/>
            <person name="Aguilar M."/>
            <person name="Claverie J.M."/>
            <person name="Frickenhaus S."/>
            <person name="Gonzalez K."/>
            <person name="Herman E.K."/>
            <person name="Lin Y.C."/>
            <person name="Napier J."/>
            <person name="Ogata H."/>
            <person name="Sarno A.F."/>
            <person name="Shmutz J."/>
            <person name="Schroeder D."/>
            <person name="de Vargas C."/>
            <person name="Verret F."/>
            <person name="von Dassow P."/>
            <person name="Valentin K."/>
            <person name="Van de Peer Y."/>
            <person name="Wheeler G."/>
            <person name="Dacks J.B."/>
            <person name="Delwiche C.F."/>
            <person name="Dyhrman S.T."/>
            <person name="Glockner G."/>
            <person name="John U."/>
            <person name="Richards T."/>
            <person name="Worden A.Z."/>
            <person name="Zhang X."/>
            <person name="Grigoriev I.V."/>
            <person name="Allen A.E."/>
            <person name="Bidle K."/>
            <person name="Borodovsky M."/>
            <person name="Bowler C."/>
            <person name="Brownlee C."/>
            <person name="Cock J.M."/>
            <person name="Elias M."/>
            <person name="Gladyshev V.N."/>
            <person name="Groth M."/>
            <person name="Guda C."/>
            <person name="Hadaegh A."/>
            <person name="Iglesias-Rodriguez M.D."/>
            <person name="Jenkins J."/>
            <person name="Jones B.M."/>
            <person name="Lawson T."/>
            <person name="Leese F."/>
            <person name="Lindquist E."/>
            <person name="Lobanov A."/>
            <person name="Lomsadze A."/>
            <person name="Malik S.B."/>
            <person name="Marsh M.E."/>
            <person name="Mackinder L."/>
            <person name="Mock T."/>
            <person name="Mueller-Roeber B."/>
            <person name="Pagarete A."/>
            <person name="Parker M."/>
            <person name="Probert I."/>
            <person name="Quesneville H."/>
            <person name="Raines C."/>
            <person name="Rensing S.A."/>
            <person name="Riano-Pachon D.M."/>
            <person name="Richier S."/>
            <person name="Rokitta S."/>
            <person name="Shiraiwa Y."/>
            <person name="Soanes D.M."/>
            <person name="van der Giezen M."/>
            <person name="Wahlund T.M."/>
            <person name="Williams B."/>
            <person name="Wilson W."/>
            <person name="Wolfe G."/>
            <person name="Wurch L.L."/>
        </authorList>
    </citation>
    <scope>NUCLEOTIDE SEQUENCE</scope>
</reference>
<dbReference type="InterPro" id="IPR031161">
    <property type="entry name" value="Peptidase_M60_dom"/>
</dbReference>